<keyword evidence="7" id="KW-0408">Iron</keyword>
<dbReference type="InterPro" id="IPR051535">
    <property type="entry name" value="Siderophore_ABC-ATPase"/>
</dbReference>
<feature type="domain" description="ABC transporter" evidence="10">
    <location>
        <begin position="1"/>
        <end position="237"/>
    </location>
</feature>
<dbReference type="InterPro" id="IPR017871">
    <property type="entry name" value="ABC_transporter-like_CS"/>
</dbReference>
<dbReference type="CDD" id="cd03214">
    <property type="entry name" value="ABC_Iron-Siderophores_B12_Hemin"/>
    <property type="match status" value="1"/>
</dbReference>
<comment type="subcellular location">
    <subcellularLocation>
        <location evidence="1">Cell membrane</location>
        <topology evidence="1">Peripheral membrane protein</topology>
    </subcellularLocation>
</comment>
<dbReference type="SUPFAM" id="SSF52540">
    <property type="entry name" value="P-loop containing nucleoside triphosphate hydrolases"/>
    <property type="match status" value="1"/>
</dbReference>
<dbReference type="GO" id="GO:0016887">
    <property type="term" value="F:ATP hydrolysis activity"/>
    <property type="evidence" value="ECO:0007669"/>
    <property type="project" value="InterPro"/>
</dbReference>
<dbReference type="PROSITE" id="PS50893">
    <property type="entry name" value="ABC_TRANSPORTER_2"/>
    <property type="match status" value="1"/>
</dbReference>
<accession>A0A1G6UHC8</accession>
<dbReference type="GO" id="GO:0005886">
    <property type="term" value="C:plasma membrane"/>
    <property type="evidence" value="ECO:0007669"/>
    <property type="project" value="UniProtKB-SubCell"/>
</dbReference>
<dbReference type="Pfam" id="PF00005">
    <property type="entry name" value="ABC_tran"/>
    <property type="match status" value="1"/>
</dbReference>
<dbReference type="OrthoDB" id="9799337at2"/>
<keyword evidence="5" id="KW-0547">Nucleotide-binding</keyword>
<evidence type="ECO:0000256" key="2">
    <source>
        <dbReference type="ARBA" id="ARBA00022448"/>
    </source>
</evidence>
<evidence type="ECO:0000256" key="3">
    <source>
        <dbReference type="ARBA" id="ARBA00022475"/>
    </source>
</evidence>
<sequence length="259" mass="28833">MNIRHLSFSYGKHSILKDISLSFPAGSITTLLGANGSGKSTLFNCCTRYLRPQRGLIELDNKNIFHYSQKVFARKVAIVHQQNRISGDITVRKLVSYGRSPYLKMMSRYSEEDDKAVDKALLNTNLQNVAERQVLALSGGQRQRVWIAMALAQESEYLFLDEPTTYLDVRYQADLLKLIKTLNAQLGLTVVMILHDINQAIGISDKVIGMKQGEILFEGAPQEAITSEGVSRLYDTPLEAVTCGKRQLVLSPDIGDGPV</sequence>
<dbReference type="Gene3D" id="3.40.50.300">
    <property type="entry name" value="P-loop containing nucleotide triphosphate hydrolases"/>
    <property type="match status" value="1"/>
</dbReference>
<dbReference type="Proteomes" id="UP000198995">
    <property type="component" value="Unassembled WGS sequence"/>
</dbReference>
<keyword evidence="12" id="KW-1185">Reference proteome</keyword>
<dbReference type="GO" id="GO:0005524">
    <property type="term" value="F:ATP binding"/>
    <property type="evidence" value="ECO:0007669"/>
    <property type="project" value="UniProtKB-KW"/>
</dbReference>
<keyword evidence="8" id="KW-0406">Ion transport</keyword>
<dbReference type="PANTHER" id="PTHR42771:SF10">
    <property type="entry name" value="FERRICHROME TRANSPORT ATP-BINDING PROTEIN FHUC"/>
    <property type="match status" value="1"/>
</dbReference>
<dbReference type="RefSeq" id="WP_091791316.1">
    <property type="nucleotide sequence ID" value="NZ_FNAF01000003.1"/>
</dbReference>
<evidence type="ECO:0000256" key="6">
    <source>
        <dbReference type="ARBA" id="ARBA00022840"/>
    </source>
</evidence>
<dbReference type="STRING" id="2741.SAMN04489866_10344"/>
<dbReference type="GO" id="GO:0006826">
    <property type="term" value="P:iron ion transport"/>
    <property type="evidence" value="ECO:0007669"/>
    <property type="project" value="UniProtKB-KW"/>
</dbReference>
<evidence type="ECO:0000256" key="1">
    <source>
        <dbReference type="ARBA" id="ARBA00004202"/>
    </source>
</evidence>
<evidence type="ECO:0000256" key="8">
    <source>
        <dbReference type="ARBA" id="ARBA00023065"/>
    </source>
</evidence>
<dbReference type="AlphaFoldDB" id="A0A1G6UHC8"/>
<evidence type="ECO:0000256" key="9">
    <source>
        <dbReference type="ARBA" id="ARBA00023136"/>
    </source>
</evidence>
<dbReference type="PANTHER" id="PTHR42771">
    <property type="entry name" value="IRON(3+)-HYDROXAMATE IMPORT ATP-BINDING PROTEIN FHUC"/>
    <property type="match status" value="1"/>
</dbReference>
<evidence type="ECO:0000256" key="5">
    <source>
        <dbReference type="ARBA" id="ARBA00022741"/>
    </source>
</evidence>
<keyword evidence="3" id="KW-1003">Cell membrane</keyword>
<evidence type="ECO:0000313" key="11">
    <source>
        <dbReference type="EMBL" id="SDD40116.1"/>
    </source>
</evidence>
<evidence type="ECO:0000259" key="10">
    <source>
        <dbReference type="PROSITE" id="PS50893"/>
    </source>
</evidence>
<reference evidence="11 12" key="1">
    <citation type="submission" date="2016-10" db="EMBL/GenBank/DDBJ databases">
        <authorList>
            <person name="de Groot N.N."/>
        </authorList>
    </citation>
    <scope>NUCLEOTIDE SEQUENCE [LARGE SCALE GENOMIC DNA]</scope>
    <source>
        <strain evidence="11 12">DSM 20475</strain>
    </source>
</reference>
<protein>
    <submittedName>
        <fullName evidence="11">Iron complex transport system ATP-binding protein</fullName>
    </submittedName>
</protein>
<gene>
    <name evidence="11" type="ORF">SAMN04489866_10344</name>
</gene>
<keyword evidence="6 11" id="KW-0067">ATP-binding</keyword>
<dbReference type="InterPro" id="IPR027417">
    <property type="entry name" value="P-loop_NTPase"/>
</dbReference>
<keyword evidence="2" id="KW-0813">Transport</keyword>
<dbReference type="PROSITE" id="PS00211">
    <property type="entry name" value="ABC_TRANSPORTER_1"/>
    <property type="match status" value="1"/>
</dbReference>
<keyword evidence="9" id="KW-0472">Membrane</keyword>
<name>A0A1G6UHC8_PEPNI</name>
<proteinExistence type="predicted"/>
<evidence type="ECO:0000256" key="4">
    <source>
        <dbReference type="ARBA" id="ARBA00022496"/>
    </source>
</evidence>
<evidence type="ECO:0000313" key="12">
    <source>
        <dbReference type="Proteomes" id="UP000198995"/>
    </source>
</evidence>
<dbReference type="InterPro" id="IPR003439">
    <property type="entry name" value="ABC_transporter-like_ATP-bd"/>
</dbReference>
<dbReference type="EMBL" id="FNAF01000003">
    <property type="protein sequence ID" value="SDD40116.1"/>
    <property type="molecule type" value="Genomic_DNA"/>
</dbReference>
<dbReference type="FunFam" id="3.40.50.300:FF:000134">
    <property type="entry name" value="Iron-enterobactin ABC transporter ATP-binding protein"/>
    <property type="match status" value="1"/>
</dbReference>
<organism evidence="11 12">
    <name type="scientific">Peptococcus niger</name>
    <dbReference type="NCBI Taxonomy" id="2741"/>
    <lineage>
        <taxon>Bacteria</taxon>
        <taxon>Bacillati</taxon>
        <taxon>Bacillota</taxon>
        <taxon>Clostridia</taxon>
        <taxon>Eubacteriales</taxon>
        <taxon>Peptococcaceae</taxon>
        <taxon>Peptococcus</taxon>
    </lineage>
</organism>
<dbReference type="InterPro" id="IPR003593">
    <property type="entry name" value="AAA+_ATPase"/>
</dbReference>
<dbReference type="SMART" id="SM00382">
    <property type="entry name" value="AAA"/>
    <property type="match status" value="1"/>
</dbReference>
<keyword evidence="4" id="KW-0410">Iron transport</keyword>
<evidence type="ECO:0000256" key="7">
    <source>
        <dbReference type="ARBA" id="ARBA00023004"/>
    </source>
</evidence>